<evidence type="ECO:0000256" key="4">
    <source>
        <dbReference type="ARBA" id="ARBA00023136"/>
    </source>
</evidence>
<evidence type="ECO:0000313" key="10">
    <source>
        <dbReference type="Proteomes" id="UP000649289"/>
    </source>
</evidence>
<gene>
    <name evidence="9" type="primary">nuoL</name>
    <name evidence="9" type="ORF">IEZ25_04150</name>
</gene>
<evidence type="ECO:0000256" key="2">
    <source>
        <dbReference type="ARBA" id="ARBA00022692"/>
    </source>
</evidence>
<dbReference type="PANTHER" id="PTHR42829:SF2">
    <property type="entry name" value="NADH-UBIQUINONE OXIDOREDUCTASE CHAIN 5"/>
    <property type="match status" value="1"/>
</dbReference>
<dbReference type="InterPro" id="IPR018393">
    <property type="entry name" value="NADHpl_OxRdtase_5_subgr"/>
</dbReference>
<feature type="transmembrane region" description="Helical" evidence="6">
    <location>
        <begin position="532"/>
        <end position="554"/>
    </location>
</feature>
<feature type="domain" description="NADH-Ubiquinone oxidoreductase (complex I) chain 5 N-terminal" evidence="8">
    <location>
        <begin position="103"/>
        <end position="153"/>
    </location>
</feature>
<keyword evidence="2 5" id="KW-0812">Transmembrane</keyword>
<reference evidence="9 10" key="1">
    <citation type="submission" date="2020-09" db="EMBL/GenBank/DDBJ databases">
        <title>novel species in genus Nocardioides.</title>
        <authorList>
            <person name="Zhang G."/>
        </authorList>
    </citation>
    <scope>NUCLEOTIDE SEQUENCE [LARGE SCALE GENOMIC DNA]</scope>
    <source>
        <strain evidence="9 10">19197</strain>
    </source>
</reference>
<keyword evidence="4 6" id="KW-0472">Membrane</keyword>
<feature type="transmembrane region" description="Helical" evidence="6">
    <location>
        <begin position="64"/>
        <end position="87"/>
    </location>
</feature>
<proteinExistence type="predicted"/>
<keyword evidence="3 6" id="KW-1133">Transmembrane helix</keyword>
<feature type="transmembrane region" description="Helical" evidence="6">
    <location>
        <begin position="636"/>
        <end position="656"/>
    </location>
</feature>
<dbReference type="InterPro" id="IPR001750">
    <property type="entry name" value="ND/Mrp_TM"/>
</dbReference>
<protein>
    <submittedName>
        <fullName evidence="9">NADH-quinone oxidoreductase subunit L</fullName>
    </submittedName>
</protein>
<dbReference type="Proteomes" id="UP000649289">
    <property type="component" value="Unassembled WGS sequence"/>
</dbReference>
<dbReference type="Pfam" id="PF00361">
    <property type="entry name" value="Proton_antipo_M"/>
    <property type="match status" value="1"/>
</dbReference>
<dbReference type="EMBL" id="JACXYY010000002">
    <property type="protein sequence ID" value="MBD3913798.1"/>
    <property type="molecule type" value="Genomic_DNA"/>
</dbReference>
<dbReference type="InterPro" id="IPR003945">
    <property type="entry name" value="NU5C-like"/>
</dbReference>
<feature type="domain" description="NADH:quinone oxidoreductase/Mrp antiporter transmembrane" evidence="7">
    <location>
        <begin position="169"/>
        <end position="454"/>
    </location>
</feature>
<feature type="transmembrane region" description="Helical" evidence="6">
    <location>
        <begin position="488"/>
        <end position="512"/>
    </location>
</feature>
<evidence type="ECO:0000313" key="9">
    <source>
        <dbReference type="EMBL" id="MBD3913798.1"/>
    </source>
</evidence>
<evidence type="ECO:0000256" key="3">
    <source>
        <dbReference type="ARBA" id="ARBA00022989"/>
    </source>
</evidence>
<feature type="transmembrane region" description="Helical" evidence="6">
    <location>
        <begin position="152"/>
        <end position="179"/>
    </location>
</feature>
<feature type="transmembrane region" description="Helical" evidence="6">
    <location>
        <begin position="280"/>
        <end position="299"/>
    </location>
</feature>
<accession>A0ABR8MCE1</accession>
<feature type="transmembrane region" description="Helical" evidence="6">
    <location>
        <begin position="248"/>
        <end position="268"/>
    </location>
</feature>
<sequence length="657" mass="69415">MSHSVLLAAEGPANAPVVSPDTGAGGVFDLLWLVIGLPLLGAVLLLGVAPFLPASLKAAVDKHGHLVGTAAAVLSFVLSLVLFVSLLGRDAEERQVGQHLWTWFETGQLSVGMDLLYDQLSALFLLLITGVGSLIHVYAIGYMEHDARRRRFFGYLNLFVAAMLTLILSANFVGLFLGWEGVGLASYLLIGFWQHKPSAAAAAKKAFVINRVGDIGLTLAIALMFATFGTTDFGGVSELASQADQGTLNALGLLLLLGACGKSAQVPLQSWLLDAMEGPTPVSALIHAATMVTAGVYLVVRSNFIYELTPLAQTTVVIVATVTLLWGAVIGCAKDDIKKALAGSTMSQIGYMMLAAGLGPVGYPFAIFHLLTHGFFKANMFLGAGSVMHGMNDDVDMRRYGALRKAMPVTFLTFAMGYLAIIGFPLFSGFWSKDRIIETALADNLVIGLLAMLGAGVTGFYMTRLMLMTFFGEKRWAEDVHPHESPRVMTVPLIVLAALSVLGGVLLLGDWIVTWLEPVTGHVEHHEPPLPALVITLMITAVVAIGVAAAWFLVGKREVPREAPQDVSFATRAARADLYGDAINDGVVVRPGAGLVSGLLTLDRGGIDGAVMGGAAAVRGVSSTLRRVQNGFVRSYALSLLGGALLVVLALLAVNLG</sequence>
<organism evidence="9 10">
    <name type="scientific">Nocardioides hwasunensis</name>
    <dbReference type="NCBI Taxonomy" id="397258"/>
    <lineage>
        <taxon>Bacteria</taxon>
        <taxon>Bacillati</taxon>
        <taxon>Actinomycetota</taxon>
        <taxon>Actinomycetes</taxon>
        <taxon>Propionibacteriales</taxon>
        <taxon>Nocardioidaceae</taxon>
        <taxon>Nocardioides</taxon>
    </lineage>
</organism>
<feature type="transmembrane region" description="Helical" evidence="6">
    <location>
        <begin position="349"/>
        <end position="371"/>
    </location>
</feature>
<feature type="transmembrane region" description="Helical" evidence="6">
    <location>
        <begin position="215"/>
        <end position="236"/>
    </location>
</feature>
<feature type="transmembrane region" description="Helical" evidence="6">
    <location>
        <begin position="311"/>
        <end position="329"/>
    </location>
</feature>
<dbReference type="PRINTS" id="PR01434">
    <property type="entry name" value="NADHDHGNASE5"/>
</dbReference>
<dbReference type="Pfam" id="PF00662">
    <property type="entry name" value="Proton_antipo_N"/>
    <property type="match status" value="1"/>
</dbReference>
<evidence type="ECO:0000256" key="5">
    <source>
        <dbReference type="RuleBase" id="RU000320"/>
    </source>
</evidence>
<dbReference type="NCBIfam" id="NF005141">
    <property type="entry name" value="PRK06590.1"/>
    <property type="match status" value="1"/>
</dbReference>
<feature type="transmembrane region" description="Helical" evidence="6">
    <location>
        <begin position="406"/>
        <end position="427"/>
    </location>
</feature>
<dbReference type="PRINTS" id="PR01435">
    <property type="entry name" value="NPOXDRDTASE5"/>
</dbReference>
<evidence type="ECO:0000259" key="7">
    <source>
        <dbReference type="Pfam" id="PF00361"/>
    </source>
</evidence>
<dbReference type="PANTHER" id="PTHR42829">
    <property type="entry name" value="NADH-UBIQUINONE OXIDOREDUCTASE CHAIN 5"/>
    <property type="match status" value="1"/>
</dbReference>
<comment type="subcellular location">
    <subcellularLocation>
        <location evidence="1">Endomembrane system</location>
        <topology evidence="1">Multi-pass membrane protein</topology>
    </subcellularLocation>
    <subcellularLocation>
        <location evidence="5">Membrane</location>
        <topology evidence="5">Multi-pass membrane protein</topology>
    </subcellularLocation>
</comment>
<dbReference type="Gene3D" id="1.20.5.2700">
    <property type="match status" value="1"/>
</dbReference>
<feature type="transmembrane region" description="Helical" evidence="6">
    <location>
        <begin position="447"/>
        <end position="467"/>
    </location>
</feature>
<name>A0ABR8MCE1_9ACTN</name>
<evidence type="ECO:0000259" key="8">
    <source>
        <dbReference type="Pfam" id="PF00662"/>
    </source>
</evidence>
<keyword evidence="10" id="KW-1185">Reference proteome</keyword>
<dbReference type="NCBIfam" id="TIGR01974">
    <property type="entry name" value="NDH_I_L"/>
    <property type="match status" value="1"/>
</dbReference>
<dbReference type="InterPro" id="IPR001516">
    <property type="entry name" value="Proton_antipo_N"/>
</dbReference>
<comment type="caution">
    <text evidence="9">The sequence shown here is derived from an EMBL/GenBank/DDBJ whole genome shotgun (WGS) entry which is preliminary data.</text>
</comment>
<evidence type="ECO:0000256" key="1">
    <source>
        <dbReference type="ARBA" id="ARBA00004127"/>
    </source>
</evidence>
<feature type="transmembrane region" description="Helical" evidence="6">
    <location>
        <begin position="30"/>
        <end position="52"/>
    </location>
</feature>
<evidence type="ECO:0000256" key="6">
    <source>
        <dbReference type="SAM" id="Phobius"/>
    </source>
</evidence>
<feature type="transmembrane region" description="Helical" evidence="6">
    <location>
        <begin position="120"/>
        <end position="140"/>
    </location>
</feature>